<keyword evidence="10" id="KW-1185">Reference proteome</keyword>
<sequence>MRVFTVLIILLITMLIQSTVLGFIRVGGVQPDLVLLIVILNAFLRGSKEGAFLGFLAGLCQDVLSGNYIGFNALAKMGSGYLVGLAESKLFKDNIFVLFGVTFLASVLCQIIYYLLLIILGVMVTPFWALLRIILPVAFYNTLLVPIFFKLFYRSRIRGLFSEKEM</sequence>
<dbReference type="RefSeq" id="WP_015758758.1">
    <property type="nucleotide sequence ID" value="NC_013216.1"/>
</dbReference>
<keyword evidence="7 8" id="KW-0472">Membrane</keyword>
<dbReference type="Gene3D" id="1.10.1760.20">
    <property type="match status" value="1"/>
</dbReference>
<evidence type="ECO:0000256" key="1">
    <source>
        <dbReference type="ARBA" id="ARBA00004651"/>
    </source>
</evidence>
<accession>C8W5R8</accession>
<gene>
    <name evidence="9" type="ordered locus">Dtox_3337</name>
</gene>
<evidence type="ECO:0000256" key="4">
    <source>
        <dbReference type="ARBA" id="ARBA00022692"/>
    </source>
</evidence>
<dbReference type="InterPro" id="IPR007227">
    <property type="entry name" value="Cell_shape_determining_MreD"/>
</dbReference>
<name>C8W5R8_DESAS</name>
<evidence type="ECO:0000256" key="3">
    <source>
        <dbReference type="ARBA" id="ARBA00022475"/>
    </source>
</evidence>
<keyword evidence="4 8" id="KW-0812">Transmembrane</keyword>
<evidence type="ECO:0000313" key="9">
    <source>
        <dbReference type="EMBL" id="ACV64068.1"/>
    </source>
</evidence>
<evidence type="ECO:0000256" key="2">
    <source>
        <dbReference type="ARBA" id="ARBA00007776"/>
    </source>
</evidence>
<feature type="transmembrane region" description="Helical" evidence="8">
    <location>
        <begin position="95"/>
        <end position="123"/>
    </location>
</feature>
<dbReference type="NCBIfam" id="TIGR03426">
    <property type="entry name" value="shape_MreD"/>
    <property type="match status" value="1"/>
</dbReference>
<dbReference type="GO" id="GO:0008360">
    <property type="term" value="P:regulation of cell shape"/>
    <property type="evidence" value="ECO:0007669"/>
    <property type="project" value="UniProtKB-KW"/>
</dbReference>
<comment type="similarity">
    <text evidence="2">Belongs to the MreD family.</text>
</comment>
<dbReference type="InterPro" id="IPR017225">
    <property type="entry name" value="Cell_shape_determin_MreD_prd"/>
</dbReference>
<proteinExistence type="inferred from homology"/>
<feature type="transmembrane region" description="Helical" evidence="8">
    <location>
        <begin position="129"/>
        <end position="153"/>
    </location>
</feature>
<feature type="transmembrane region" description="Helical" evidence="8">
    <location>
        <begin position="51"/>
        <end position="74"/>
    </location>
</feature>
<dbReference type="STRING" id="485916.Dtox_3337"/>
<keyword evidence="5" id="KW-0133">Cell shape</keyword>
<evidence type="ECO:0000256" key="8">
    <source>
        <dbReference type="SAM" id="Phobius"/>
    </source>
</evidence>
<dbReference type="eggNOG" id="COG2891">
    <property type="taxonomic scope" value="Bacteria"/>
</dbReference>
<dbReference type="OrthoDB" id="9796616at2"/>
<dbReference type="GO" id="GO:0005886">
    <property type="term" value="C:plasma membrane"/>
    <property type="evidence" value="ECO:0007669"/>
    <property type="project" value="UniProtKB-SubCell"/>
</dbReference>
<dbReference type="Pfam" id="PF04093">
    <property type="entry name" value="MreD"/>
    <property type="match status" value="1"/>
</dbReference>
<comment type="subcellular location">
    <subcellularLocation>
        <location evidence="1">Cell membrane</location>
        <topology evidence="1">Multi-pass membrane protein</topology>
    </subcellularLocation>
</comment>
<evidence type="ECO:0000256" key="6">
    <source>
        <dbReference type="ARBA" id="ARBA00022989"/>
    </source>
</evidence>
<dbReference type="PIRSF" id="PIRSF037497">
    <property type="entry name" value="MreD_Clostridium/Treponema_prd"/>
    <property type="match status" value="1"/>
</dbReference>
<organism evidence="9 10">
    <name type="scientific">Desulfofarcimen acetoxidans (strain ATCC 49208 / DSM 771 / KCTC 5769 / VKM B-1644 / 5575)</name>
    <name type="common">Desulfotomaculum acetoxidans</name>
    <dbReference type="NCBI Taxonomy" id="485916"/>
    <lineage>
        <taxon>Bacteria</taxon>
        <taxon>Bacillati</taxon>
        <taxon>Bacillota</taxon>
        <taxon>Clostridia</taxon>
        <taxon>Eubacteriales</taxon>
        <taxon>Peptococcaceae</taxon>
        <taxon>Desulfofarcimen</taxon>
    </lineage>
</organism>
<dbReference type="KEGG" id="dae:Dtox_3337"/>
<protein>
    <submittedName>
        <fullName evidence="9">Rod shape-determining protein MreD</fullName>
    </submittedName>
</protein>
<evidence type="ECO:0000256" key="5">
    <source>
        <dbReference type="ARBA" id="ARBA00022960"/>
    </source>
</evidence>
<keyword evidence="6 8" id="KW-1133">Transmembrane helix</keyword>
<dbReference type="AlphaFoldDB" id="C8W5R8"/>
<evidence type="ECO:0000313" key="10">
    <source>
        <dbReference type="Proteomes" id="UP000002217"/>
    </source>
</evidence>
<dbReference type="HOGENOM" id="CLU_132534_2_0_9"/>
<evidence type="ECO:0000256" key="7">
    <source>
        <dbReference type="ARBA" id="ARBA00023136"/>
    </source>
</evidence>
<keyword evidence="3" id="KW-1003">Cell membrane</keyword>
<dbReference type="Proteomes" id="UP000002217">
    <property type="component" value="Chromosome"/>
</dbReference>
<reference evidence="9 10" key="1">
    <citation type="journal article" date="2009" name="Stand. Genomic Sci.">
        <title>Complete genome sequence of Desulfotomaculum acetoxidans type strain (5575).</title>
        <authorList>
            <person name="Spring S."/>
            <person name="Lapidus A."/>
            <person name="Schroder M."/>
            <person name="Gleim D."/>
            <person name="Sims D."/>
            <person name="Meincke L."/>
            <person name="Glavina Del Rio T."/>
            <person name="Tice H."/>
            <person name="Copeland A."/>
            <person name="Cheng J.F."/>
            <person name="Lucas S."/>
            <person name="Chen F."/>
            <person name="Nolan M."/>
            <person name="Bruce D."/>
            <person name="Goodwin L."/>
            <person name="Pitluck S."/>
            <person name="Ivanova N."/>
            <person name="Mavromatis K."/>
            <person name="Mikhailova N."/>
            <person name="Pati A."/>
            <person name="Chen A."/>
            <person name="Palaniappan K."/>
            <person name="Land M."/>
            <person name="Hauser L."/>
            <person name="Chang Y.J."/>
            <person name="Jeffries C.D."/>
            <person name="Chain P."/>
            <person name="Saunders E."/>
            <person name="Brettin T."/>
            <person name="Detter J.C."/>
            <person name="Goker M."/>
            <person name="Bristow J."/>
            <person name="Eisen J.A."/>
            <person name="Markowitz V."/>
            <person name="Hugenholtz P."/>
            <person name="Kyrpides N.C."/>
            <person name="Klenk H.P."/>
            <person name="Han C."/>
        </authorList>
    </citation>
    <scope>NUCLEOTIDE SEQUENCE [LARGE SCALE GENOMIC DNA]</scope>
    <source>
        <strain evidence="10">ATCC 49208 / DSM 771 / VKM B-1644</strain>
    </source>
</reference>
<dbReference type="EMBL" id="CP001720">
    <property type="protein sequence ID" value="ACV64068.1"/>
    <property type="molecule type" value="Genomic_DNA"/>
</dbReference>